<reference evidence="2 3" key="1">
    <citation type="submission" date="2020-10" db="EMBL/GenBank/DDBJ databases">
        <title>The Coptis chinensis genome and diversification of protoberbering-type alkaloids.</title>
        <authorList>
            <person name="Wang B."/>
            <person name="Shu S."/>
            <person name="Song C."/>
            <person name="Liu Y."/>
        </authorList>
    </citation>
    <scope>NUCLEOTIDE SEQUENCE [LARGE SCALE GENOMIC DNA]</scope>
    <source>
        <strain evidence="2">HL-2020</strain>
        <tissue evidence="2">Leaf</tissue>
    </source>
</reference>
<organism evidence="2 3">
    <name type="scientific">Coptis chinensis</name>
    <dbReference type="NCBI Taxonomy" id="261450"/>
    <lineage>
        <taxon>Eukaryota</taxon>
        <taxon>Viridiplantae</taxon>
        <taxon>Streptophyta</taxon>
        <taxon>Embryophyta</taxon>
        <taxon>Tracheophyta</taxon>
        <taxon>Spermatophyta</taxon>
        <taxon>Magnoliopsida</taxon>
        <taxon>Ranunculales</taxon>
        <taxon>Ranunculaceae</taxon>
        <taxon>Coptidoideae</taxon>
        <taxon>Coptis</taxon>
    </lineage>
</organism>
<accession>A0A835H030</accession>
<dbReference type="AlphaFoldDB" id="A0A835H030"/>
<feature type="region of interest" description="Disordered" evidence="1">
    <location>
        <begin position="88"/>
        <end position="107"/>
    </location>
</feature>
<proteinExistence type="predicted"/>
<gene>
    <name evidence="2" type="ORF">IFM89_018823</name>
</gene>
<protein>
    <submittedName>
        <fullName evidence="2">Uncharacterized protein</fullName>
    </submittedName>
</protein>
<evidence type="ECO:0000313" key="3">
    <source>
        <dbReference type="Proteomes" id="UP000631114"/>
    </source>
</evidence>
<keyword evidence="3" id="KW-1185">Reference proteome</keyword>
<name>A0A835H030_9MAGN</name>
<dbReference type="EMBL" id="JADFTS010000009">
    <property type="protein sequence ID" value="KAF9589092.1"/>
    <property type="molecule type" value="Genomic_DNA"/>
</dbReference>
<comment type="caution">
    <text evidence="2">The sequence shown here is derived from an EMBL/GenBank/DDBJ whole genome shotgun (WGS) entry which is preliminary data.</text>
</comment>
<evidence type="ECO:0000256" key="1">
    <source>
        <dbReference type="SAM" id="MobiDB-lite"/>
    </source>
</evidence>
<evidence type="ECO:0000313" key="2">
    <source>
        <dbReference type="EMBL" id="KAF9589092.1"/>
    </source>
</evidence>
<sequence length="107" mass="11871">MVVVVLKGKEIHEFTFRASLLNLKNLHTSPPRSWLPDLSKKIAWLKSGLENSNTKGNAVSSSVVMPQGACLEMGNPKESRMNELMPFEERRDRGNGFDAGCDVDPNV</sequence>
<dbReference type="Proteomes" id="UP000631114">
    <property type="component" value="Unassembled WGS sequence"/>
</dbReference>